<dbReference type="RefSeq" id="WP_222876669.1">
    <property type="nucleotide sequence ID" value="NZ_AP023361.1"/>
</dbReference>
<feature type="region of interest" description="Disordered" evidence="1">
    <location>
        <begin position="57"/>
        <end position="92"/>
    </location>
</feature>
<evidence type="ECO:0000313" key="3">
    <source>
        <dbReference type="Proteomes" id="UP000515317"/>
    </source>
</evidence>
<dbReference type="AlphaFoldDB" id="A0A6S6QPY7"/>
<proteinExistence type="predicted"/>
<keyword evidence="3" id="KW-1185">Reference proteome</keyword>
<protein>
    <submittedName>
        <fullName evidence="2">Uncharacterized protein</fullName>
    </submittedName>
</protein>
<accession>A0A6S6QPY7</accession>
<evidence type="ECO:0000313" key="2">
    <source>
        <dbReference type="EMBL" id="BCJ90007.1"/>
    </source>
</evidence>
<sequence length="92" mass="10005">MSALSETTQQRIAAGRVVYLHGSFLWNSDGATLRTMDGYYGGVCARDDGGLYAWSMTPPGSVRPAKRGEERTPDKARTAVEQSIAEHRSDNA</sequence>
<dbReference type="KEGG" id="tso:IZ6_07420"/>
<dbReference type="Proteomes" id="UP000515317">
    <property type="component" value="Chromosome"/>
</dbReference>
<feature type="compositionally biased region" description="Basic and acidic residues" evidence="1">
    <location>
        <begin position="66"/>
        <end position="92"/>
    </location>
</feature>
<gene>
    <name evidence="2" type="ORF">IZ6_07420</name>
</gene>
<reference evidence="2 3" key="1">
    <citation type="submission" date="2020-08" db="EMBL/GenBank/DDBJ databases">
        <title>Genome sequence of Rhizobiales bacterium strain IZ6.</title>
        <authorList>
            <person name="Nakai R."/>
            <person name="Naganuma T."/>
        </authorList>
    </citation>
    <scope>NUCLEOTIDE SEQUENCE [LARGE SCALE GENOMIC DNA]</scope>
    <source>
        <strain evidence="2 3">IZ6</strain>
    </source>
</reference>
<name>A0A6S6QPY7_9HYPH</name>
<dbReference type="EMBL" id="AP023361">
    <property type="protein sequence ID" value="BCJ90007.1"/>
    <property type="molecule type" value="Genomic_DNA"/>
</dbReference>
<organism evidence="2 3">
    <name type="scientific">Terrihabitans soli</name>
    <dbReference type="NCBI Taxonomy" id="708113"/>
    <lineage>
        <taxon>Bacteria</taxon>
        <taxon>Pseudomonadati</taxon>
        <taxon>Pseudomonadota</taxon>
        <taxon>Alphaproteobacteria</taxon>
        <taxon>Hyphomicrobiales</taxon>
        <taxon>Terrihabitans</taxon>
    </lineage>
</organism>
<evidence type="ECO:0000256" key="1">
    <source>
        <dbReference type="SAM" id="MobiDB-lite"/>
    </source>
</evidence>